<name>A0A5J9STG7_9POAL</name>
<keyword evidence="7" id="KW-0418">Kinase</keyword>
<keyword evidence="4" id="KW-0597">Phosphoprotein</keyword>
<protein>
    <recommendedName>
        <fullName evidence="2">non-specific serine/threonine protein kinase</fullName>
        <ecNumber evidence="2">2.7.11.1</ecNumber>
    </recommendedName>
</protein>
<dbReference type="SMART" id="SM00133">
    <property type="entry name" value="S_TK_X"/>
    <property type="match status" value="1"/>
</dbReference>
<dbReference type="EC" id="2.7.11.1" evidence="2"/>
<evidence type="ECO:0000313" key="16">
    <source>
        <dbReference type="Proteomes" id="UP000324897"/>
    </source>
</evidence>
<evidence type="ECO:0000256" key="8">
    <source>
        <dbReference type="ARBA" id="ARBA00022840"/>
    </source>
</evidence>
<dbReference type="FunFam" id="1.10.510.10:FF:000106">
    <property type="entry name" value="Non-specific serine/threonine protein kinase"/>
    <property type="match status" value="1"/>
</dbReference>
<feature type="compositionally biased region" description="Low complexity" evidence="12">
    <location>
        <begin position="179"/>
        <end position="196"/>
    </location>
</feature>
<feature type="region of interest" description="Disordered" evidence="12">
    <location>
        <begin position="654"/>
        <end position="686"/>
    </location>
</feature>
<organism evidence="15 16">
    <name type="scientific">Eragrostis curvula</name>
    <name type="common">weeping love grass</name>
    <dbReference type="NCBI Taxonomy" id="38414"/>
    <lineage>
        <taxon>Eukaryota</taxon>
        <taxon>Viridiplantae</taxon>
        <taxon>Streptophyta</taxon>
        <taxon>Embryophyta</taxon>
        <taxon>Tracheophyta</taxon>
        <taxon>Spermatophyta</taxon>
        <taxon>Magnoliopsida</taxon>
        <taxon>Liliopsida</taxon>
        <taxon>Poales</taxon>
        <taxon>Poaceae</taxon>
        <taxon>PACMAD clade</taxon>
        <taxon>Chloridoideae</taxon>
        <taxon>Eragrostideae</taxon>
        <taxon>Eragrostidinae</taxon>
        <taxon>Eragrostis</taxon>
    </lineage>
</organism>
<evidence type="ECO:0000256" key="3">
    <source>
        <dbReference type="ARBA" id="ARBA00022527"/>
    </source>
</evidence>
<keyword evidence="8 11" id="KW-0067">ATP-binding</keyword>
<dbReference type="FunFam" id="2.30.29.30:FF:000150">
    <property type="entry name" value="Adaptin ear-binding coat-associated protein"/>
    <property type="match status" value="1"/>
</dbReference>
<dbReference type="PROSITE" id="PS51285">
    <property type="entry name" value="AGC_KINASE_CTER"/>
    <property type="match status" value="1"/>
</dbReference>
<proteinExistence type="inferred from homology"/>
<reference evidence="15 16" key="1">
    <citation type="journal article" date="2019" name="Sci. Rep.">
        <title>A high-quality genome of Eragrostis curvula grass provides insights into Poaceae evolution and supports new strategies to enhance forage quality.</title>
        <authorList>
            <person name="Carballo J."/>
            <person name="Santos B.A.C.M."/>
            <person name="Zappacosta D."/>
            <person name="Garbus I."/>
            <person name="Selva J.P."/>
            <person name="Gallo C.A."/>
            <person name="Diaz A."/>
            <person name="Albertini E."/>
            <person name="Caccamo M."/>
            <person name="Echenique V."/>
        </authorList>
    </citation>
    <scope>NUCLEOTIDE SEQUENCE [LARGE SCALE GENOMIC DNA]</scope>
    <source>
        <strain evidence="16">cv. Victoria</strain>
        <tissue evidence="15">Leaf</tissue>
    </source>
</reference>
<gene>
    <name evidence="15" type="ORF">EJB05_52281</name>
</gene>
<comment type="similarity">
    <text evidence="1">Belongs to the protein kinase superfamily. AGC Ser/Thr protein kinase family.</text>
</comment>
<dbReference type="SUPFAM" id="SSF56112">
    <property type="entry name" value="Protein kinase-like (PK-like)"/>
    <property type="match status" value="1"/>
</dbReference>
<dbReference type="PROSITE" id="PS50011">
    <property type="entry name" value="PROTEIN_KINASE_DOM"/>
    <property type="match status" value="1"/>
</dbReference>
<dbReference type="InterPro" id="IPR050839">
    <property type="entry name" value="Rho-assoc_Ser/Thr_Kinase"/>
</dbReference>
<dbReference type="Gene3D" id="2.30.29.30">
    <property type="entry name" value="Pleckstrin-homology domain (PH domain)/Phosphotyrosine-binding domain (PTB)"/>
    <property type="match status" value="1"/>
</dbReference>
<evidence type="ECO:0000256" key="2">
    <source>
        <dbReference type="ARBA" id="ARBA00012513"/>
    </source>
</evidence>
<dbReference type="InterPro" id="IPR017441">
    <property type="entry name" value="Protein_kinase_ATP_BS"/>
</dbReference>
<dbReference type="GO" id="GO:0005524">
    <property type="term" value="F:ATP binding"/>
    <property type="evidence" value="ECO:0007669"/>
    <property type="project" value="UniProtKB-UniRule"/>
</dbReference>
<dbReference type="GO" id="GO:0006897">
    <property type="term" value="P:endocytosis"/>
    <property type="evidence" value="ECO:0007669"/>
    <property type="project" value="InterPro"/>
</dbReference>
<comment type="catalytic activity">
    <reaction evidence="9">
        <text>L-threonyl-[protein] + ATP = O-phospho-L-threonyl-[protein] + ADP + H(+)</text>
        <dbReference type="Rhea" id="RHEA:46608"/>
        <dbReference type="Rhea" id="RHEA-COMP:11060"/>
        <dbReference type="Rhea" id="RHEA-COMP:11605"/>
        <dbReference type="ChEBI" id="CHEBI:15378"/>
        <dbReference type="ChEBI" id="CHEBI:30013"/>
        <dbReference type="ChEBI" id="CHEBI:30616"/>
        <dbReference type="ChEBI" id="CHEBI:61977"/>
        <dbReference type="ChEBI" id="CHEBI:456216"/>
        <dbReference type="EC" id="2.7.11.1"/>
    </reaction>
</comment>
<evidence type="ECO:0000256" key="10">
    <source>
        <dbReference type="ARBA" id="ARBA00048679"/>
    </source>
</evidence>
<dbReference type="CDD" id="cd05599">
    <property type="entry name" value="STKc_NDR_like"/>
    <property type="match status" value="1"/>
</dbReference>
<feature type="compositionally biased region" description="Low complexity" evidence="12">
    <location>
        <begin position="948"/>
        <end position="964"/>
    </location>
</feature>
<evidence type="ECO:0000256" key="9">
    <source>
        <dbReference type="ARBA" id="ARBA00047899"/>
    </source>
</evidence>
<evidence type="ECO:0000259" key="14">
    <source>
        <dbReference type="PROSITE" id="PS51285"/>
    </source>
</evidence>
<evidence type="ECO:0000259" key="13">
    <source>
        <dbReference type="PROSITE" id="PS50011"/>
    </source>
</evidence>
<feature type="compositionally biased region" description="Polar residues" evidence="12">
    <location>
        <begin position="660"/>
        <end position="678"/>
    </location>
</feature>
<dbReference type="PROSITE" id="PS00107">
    <property type="entry name" value="PROTEIN_KINASE_ATP"/>
    <property type="match status" value="1"/>
</dbReference>
<dbReference type="PANTHER" id="PTHR22988">
    <property type="entry name" value="MYOTONIC DYSTROPHY S/T KINASE-RELATED"/>
    <property type="match status" value="1"/>
</dbReference>
<feature type="compositionally biased region" description="Basic and acidic residues" evidence="12">
    <location>
        <begin position="136"/>
        <end position="154"/>
    </location>
</feature>
<dbReference type="Gene3D" id="1.10.510.10">
    <property type="entry name" value="Transferase(Phosphotransferase) domain 1"/>
    <property type="match status" value="1"/>
</dbReference>
<dbReference type="PANTHER" id="PTHR22988:SF76">
    <property type="entry name" value="CHROMOSOME UNDETERMINED SCAFFOLD_135, WHOLE GENOME SHOTGUN SEQUENCE"/>
    <property type="match status" value="1"/>
</dbReference>
<keyword evidence="3" id="KW-0723">Serine/threonine-protein kinase</keyword>
<dbReference type="EMBL" id="RWGY01000350">
    <property type="protein sequence ID" value="TVU02227.1"/>
    <property type="molecule type" value="Genomic_DNA"/>
</dbReference>
<feature type="compositionally biased region" description="Basic and acidic residues" evidence="12">
    <location>
        <begin position="237"/>
        <end position="249"/>
    </location>
</feature>
<dbReference type="Pfam" id="PF07933">
    <property type="entry name" value="DUF1681"/>
    <property type="match status" value="1"/>
</dbReference>
<keyword evidence="6 11" id="KW-0547">Nucleotide-binding</keyword>
<evidence type="ECO:0000313" key="15">
    <source>
        <dbReference type="EMBL" id="TVU02227.1"/>
    </source>
</evidence>
<evidence type="ECO:0000256" key="11">
    <source>
        <dbReference type="PROSITE-ProRule" id="PRU10141"/>
    </source>
</evidence>
<dbReference type="Gene3D" id="3.30.200.20">
    <property type="entry name" value="Phosphorylase Kinase, domain 1"/>
    <property type="match status" value="1"/>
</dbReference>
<dbReference type="Pfam" id="PF00433">
    <property type="entry name" value="Pkinase_C"/>
    <property type="match status" value="1"/>
</dbReference>
<comment type="caution">
    <text evidence="15">The sequence shown here is derived from an EMBL/GenBank/DDBJ whole genome shotgun (WGS) entry which is preliminary data.</text>
</comment>
<evidence type="ECO:0000256" key="7">
    <source>
        <dbReference type="ARBA" id="ARBA00022777"/>
    </source>
</evidence>
<feature type="binding site" evidence="11">
    <location>
        <position position="526"/>
    </location>
    <ligand>
        <name>ATP</name>
        <dbReference type="ChEBI" id="CHEBI:30616"/>
    </ligand>
</feature>
<dbReference type="GO" id="GO:0106310">
    <property type="term" value="F:protein serine kinase activity"/>
    <property type="evidence" value="ECO:0007669"/>
    <property type="project" value="RHEA"/>
</dbReference>
<keyword evidence="16" id="KW-1185">Reference proteome</keyword>
<dbReference type="Proteomes" id="UP000324897">
    <property type="component" value="Unassembled WGS sequence"/>
</dbReference>
<dbReference type="GO" id="GO:0005737">
    <property type="term" value="C:cytoplasm"/>
    <property type="evidence" value="ECO:0007669"/>
    <property type="project" value="UniProtKB-ARBA"/>
</dbReference>
<dbReference type="OrthoDB" id="3638488at2759"/>
<feature type="compositionally biased region" description="Acidic residues" evidence="12">
    <location>
        <begin position="926"/>
        <end position="937"/>
    </location>
</feature>
<dbReference type="InterPro" id="IPR008271">
    <property type="entry name" value="Ser/Thr_kinase_AS"/>
</dbReference>
<dbReference type="InterPro" id="IPR059233">
    <property type="entry name" value="MobB_NdrA/B/Cbk1"/>
</dbReference>
<dbReference type="CDD" id="cd13228">
    <property type="entry name" value="PHear_NECAP"/>
    <property type="match status" value="1"/>
</dbReference>
<dbReference type="SMART" id="SM00220">
    <property type="entry name" value="S_TKc"/>
    <property type="match status" value="1"/>
</dbReference>
<feature type="domain" description="AGC-kinase C-terminal" evidence="14">
    <location>
        <begin position="799"/>
        <end position="871"/>
    </location>
</feature>
<sequence>MASSLPEEEEAFEHTLLVVREVSVYKIPPRTTSGGYKCGEWLQSDKIWSGRLRVVSCGDRCEIRLEDPATGELFAACFVLPGQRESAVETVLDSSRYFVLRIEDGRGKHAFVGLGFNERNEAFDFNVALSDHEKYVKREQEKETAGEESHDSQIDIHPAVNHRLKEGETIRINVKNKPTTGSGMLSSAGLSGGATAKPKASMLLAPPPGAAGKLRSPLPPPPNDPAAARMNSGKNTGTRDPKEPAKRNNDPFSDLSSMKSFVIMKSFMHKHADIFVLGLVNLVTLLKKLYLHQLSRDKQRAQGLDGQHFDICAQSMVDNLFIWKKEGECVTQAQNKTCLRPVEASTFSVIQWRTWVLLCALFKLLVTVTKDLAQLILLLLLFLAMDSARSWFTKLQTREKSIGKKKELPPNGKESSDDAPSSATKQRVAAAKQYIEKHYKEQMKHLQDRKERRCSLEKKLEDANVSEEEQHNILKQFEKRETEYMRLQRHKMSVDDFDLLTMIGKGAFGEVRVCREKATGNVYAMKKLKKSEMLRRGQVEHVRAERNLLAEVDHHCIVKLYCSFQDSEYLYLIMEYLPGGDMMTLLMRKDTLTEDEARFYVGETVLAIEAIHKHNYIHRDIKPDNLLLDKYGHLRLSDFGLCKPLDCSNFPDLNEKDVTPTKTGSSHGDGRQQSMPKRSQQEQLEHWQKNRRTLAYSTVGTPDYIAPEVLLKKGYGMECDWWSLGAIMYEMLVGYPPFYSDEPMTTCRKIVNWRTHLKFPEEARLTADAKDLISKLLCNVDQRLGTKGAEEIKEHSWFNEVEWDKLYEIEAAYLPQVTDELDTQNFEKFEESSDSAQCSAKTGPWRKMLSSKDLNFVGYTYKNFELVNDHDVPGMGTVLFCFSSQLICIVTLYFRVGKTQEVGNVEMLKKKEKAKRPSVKSLFDSPEGEEQQSDESAEGSVRTREPELSSSLSSLSPRDSTSNSGSQEFRTSTS</sequence>
<comment type="catalytic activity">
    <reaction evidence="10">
        <text>L-seryl-[protein] + ATP = O-phospho-L-seryl-[protein] + ADP + H(+)</text>
        <dbReference type="Rhea" id="RHEA:17989"/>
        <dbReference type="Rhea" id="RHEA-COMP:9863"/>
        <dbReference type="Rhea" id="RHEA-COMP:11604"/>
        <dbReference type="ChEBI" id="CHEBI:15378"/>
        <dbReference type="ChEBI" id="CHEBI:29999"/>
        <dbReference type="ChEBI" id="CHEBI:30616"/>
        <dbReference type="ChEBI" id="CHEBI:83421"/>
        <dbReference type="ChEBI" id="CHEBI:456216"/>
        <dbReference type="EC" id="2.7.11.1"/>
    </reaction>
</comment>
<dbReference type="InterPro" id="IPR012466">
    <property type="entry name" value="NECAP_PHear"/>
</dbReference>
<feature type="region of interest" description="Disordered" evidence="12">
    <location>
        <begin position="136"/>
        <end position="252"/>
    </location>
</feature>
<keyword evidence="5" id="KW-0808">Transferase</keyword>
<dbReference type="InterPro" id="IPR011993">
    <property type="entry name" value="PH-like_dom_sf"/>
</dbReference>
<accession>A0A5J9STG7</accession>
<evidence type="ECO:0000256" key="12">
    <source>
        <dbReference type="SAM" id="MobiDB-lite"/>
    </source>
</evidence>
<dbReference type="GO" id="GO:0004674">
    <property type="term" value="F:protein serine/threonine kinase activity"/>
    <property type="evidence" value="ECO:0007669"/>
    <property type="project" value="UniProtKB-KW"/>
</dbReference>
<feature type="domain" description="Protein kinase" evidence="13">
    <location>
        <begin position="497"/>
        <end position="798"/>
    </location>
</feature>
<evidence type="ECO:0000256" key="4">
    <source>
        <dbReference type="ARBA" id="ARBA00022553"/>
    </source>
</evidence>
<feature type="region of interest" description="Disordered" evidence="12">
    <location>
        <begin position="402"/>
        <end position="424"/>
    </location>
</feature>
<dbReference type="CDD" id="cd21742">
    <property type="entry name" value="MobB_NDR_LATS-like"/>
    <property type="match status" value="1"/>
</dbReference>
<dbReference type="PROSITE" id="PS00108">
    <property type="entry name" value="PROTEIN_KINASE_ST"/>
    <property type="match status" value="1"/>
</dbReference>
<dbReference type="Pfam" id="PF00069">
    <property type="entry name" value="Pkinase"/>
    <property type="match status" value="2"/>
</dbReference>
<evidence type="ECO:0000256" key="5">
    <source>
        <dbReference type="ARBA" id="ARBA00022679"/>
    </source>
</evidence>
<dbReference type="InterPro" id="IPR000961">
    <property type="entry name" value="AGC-kinase_C"/>
</dbReference>
<dbReference type="InterPro" id="IPR000719">
    <property type="entry name" value="Prot_kinase_dom"/>
</dbReference>
<dbReference type="SUPFAM" id="SSF50729">
    <property type="entry name" value="PH domain-like"/>
    <property type="match status" value="1"/>
</dbReference>
<dbReference type="Gramene" id="TVU02227">
    <property type="protein sequence ID" value="TVU02227"/>
    <property type="gene ID" value="EJB05_52281"/>
</dbReference>
<dbReference type="FunFam" id="1.10.510.10:FF:000042">
    <property type="entry name" value="Non-specific serine/threonine protein kinase"/>
    <property type="match status" value="1"/>
</dbReference>
<feature type="compositionally biased region" description="Polar residues" evidence="12">
    <location>
        <begin position="965"/>
        <end position="974"/>
    </location>
</feature>
<dbReference type="AlphaFoldDB" id="A0A5J9STG7"/>
<dbReference type="GO" id="GO:0016020">
    <property type="term" value="C:membrane"/>
    <property type="evidence" value="ECO:0007669"/>
    <property type="project" value="InterPro"/>
</dbReference>
<dbReference type="FunFam" id="3.30.200.20:FF:000102">
    <property type="entry name" value="Non-specific serine/threonine protein kinase"/>
    <property type="match status" value="1"/>
</dbReference>
<dbReference type="InterPro" id="IPR017892">
    <property type="entry name" value="Pkinase_C"/>
</dbReference>
<evidence type="ECO:0000256" key="1">
    <source>
        <dbReference type="ARBA" id="ARBA00009903"/>
    </source>
</evidence>
<dbReference type="InterPro" id="IPR011009">
    <property type="entry name" value="Kinase-like_dom_sf"/>
</dbReference>
<feature type="region of interest" description="Disordered" evidence="12">
    <location>
        <begin position="915"/>
        <end position="974"/>
    </location>
</feature>
<evidence type="ECO:0000256" key="6">
    <source>
        <dbReference type="ARBA" id="ARBA00022741"/>
    </source>
</evidence>